<evidence type="ECO:0000256" key="3">
    <source>
        <dbReference type="ARBA" id="ARBA00022833"/>
    </source>
</evidence>
<dbReference type="AlphaFoldDB" id="A0A6A6DA84"/>
<name>A0A6A6DA84_9PEZI</name>
<dbReference type="PROSITE" id="PS50157">
    <property type="entry name" value="ZINC_FINGER_C2H2_2"/>
    <property type="match status" value="2"/>
</dbReference>
<gene>
    <name evidence="7" type="ORF">K469DRAFT_707101</name>
</gene>
<keyword evidence="3" id="KW-0862">Zinc</keyword>
<proteinExistence type="predicted"/>
<dbReference type="GO" id="GO:0008270">
    <property type="term" value="F:zinc ion binding"/>
    <property type="evidence" value="ECO:0007669"/>
    <property type="project" value="UniProtKB-KW"/>
</dbReference>
<organism evidence="7 8">
    <name type="scientific">Zopfia rhizophila CBS 207.26</name>
    <dbReference type="NCBI Taxonomy" id="1314779"/>
    <lineage>
        <taxon>Eukaryota</taxon>
        <taxon>Fungi</taxon>
        <taxon>Dikarya</taxon>
        <taxon>Ascomycota</taxon>
        <taxon>Pezizomycotina</taxon>
        <taxon>Dothideomycetes</taxon>
        <taxon>Dothideomycetes incertae sedis</taxon>
        <taxon>Zopfiaceae</taxon>
        <taxon>Zopfia</taxon>
    </lineage>
</organism>
<protein>
    <recommendedName>
        <fullName evidence="6">C2H2-type domain-containing protein</fullName>
    </recommendedName>
</protein>
<dbReference type="Pfam" id="PF02892">
    <property type="entry name" value="zf-BED"/>
    <property type="match status" value="1"/>
</dbReference>
<feature type="compositionally biased region" description="Polar residues" evidence="5">
    <location>
        <begin position="1"/>
        <end position="12"/>
    </location>
</feature>
<feature type="domain" description="C2H2-type" evidence="6">
    <location>
        <begin position="82"/>
        <end position="110"/>
    </location>
</feature>
<keyword evidence="2 4" id="KW-0863">Zinc-finger</keyword>
<dbReference type="InterPro" id="IPR003656">
    <property type="entry name" value="Znf_BED"/>
</dbReference>
<dbReference type="InterPro" id="IPR036236">
    <property type="entry name" value="Znf_C2H2_sf"/>
</dbReference>
<feature type="region of interest" description="Disordered" evidence="5">
    <location>
        <begin position="132"/>
        <end position="179"/>
    </location>
</feature>
<feature type="region of interest" description="Disordered" evidence="5">
    <location>
        <begin position="1"/>
        <end position="45"/>
    </location>
</feature>
<dbReference type="Gene3D" id="3.30.160.60">
    <property type="entry name" value="Classic Zinc Finger"/>
    <property type="match status" value="1"/>
</dbReference>
<accession>A0A6A6DA84</accession>
<feature type="compositionally biased region" description="Low complexity" evidence="5">
    <location>
        <begin position="148"/>
        <end position="161"/>
    </location>
</feature>
<reference evidence="7" key="1">
    <citation type="journal article" date="2020" name="Stud. Mycol.">
        <title>101 Dothideomycetes genomes: a test case for predicting lifestyles and emergence of pathogens.</title>
        <authorList>
            <person name="Haridas S."/>
            <person name="Albert R."/>
            <person name="Binder M."/>
            <person name="Bloem J."/>
            <person name="Labutti K."/>
            <person name="Salamov A."/>
            <person name="Andreopoulos B."/>
            <person name="Baker S."/>
            <person name="Barry K."/>
            <person name="Bills G."/>
            <person name="Bluhm B."/>
            <person name="Cannon C."/>
            <person name="Castanera R."/>
            <person name="Culley D."/>
            <person name="Daum C."/>
            <person name="Ezra D."/>
            <person name="Gonzalez J."/>
            <person name="Henrissat B."/>
            <person name="Kuo A."/>
            <person name="Liang C."/>
            <person name="Lipzen A."/>
            <person name="Lutzoni F."/>
            <person name="Magnuson J."/>
            <person name="Mondo S."/>
            <person name="Nolan M."/>
            <person name="Ohm R."/>
            <person name="Pangilinan J."/>
            <person name="Park H.-J."/>
            <person name="Ramirez L."/>
            <person name="Alfaro M."/>
            <person name="Sun H."/>
            <person name="Tritt A."/>
            <person name="Yoshinaga Y."/>
            <person name="Zwiers L.-H."/>
            <person name="Turgeon B."/>
            <person name="Goodwin S."/>
            <person name="Spatafora J."/>
            <person name="Crous P."/>
            <person name="Grigoriev I."/>
        </authorList>
    </citation>
    <scope>NUCLEOTIDE SEQUENCE</scope>
    <source>
        <strain evidence="7">CBS 207.26</strain>
    </source>
</reference>
<dbReference type="SMART" id="SM00355">
    <property type="entry name" value="ZnF_C2H2"/>
    <property type="match status" value="2"/>
</dbReference>
<evidence type="ECO:0000256" key="5">
    <source>
        <dbReference type="SAM" id="MobiDB-lite"/>
    </source>
</evidence>
<evidence type="ECO:0000259" key="6">
    <source>
        <dbReference type="PROSITE" id="PS50157"/>
    </source>
</evidence>
<dbReference type="PROSITE" id="PS00028">
    <property type="entry name" value="ZINC_FINGER_C2H2_1"/>
    <property type="match status" value="2"/>
</dbReference>
<keyword evidence="1" id="KW-0479">Metal-binding</keyword>
<evidence type="ECO:0000256" key="4">
    <source>
        <dbReference type="PROSITE-ProRule" id="PRU00042"/>
    </source>
</evidence>
<dbReference type="Proteomes" id="UP000800200">
    <property type="component" value="Unassembled WGS sequence"/>
</dbReference>
<evidence type="ECO:0000256" key="2">
    <source>
        <dbReference type="ARBA" id="ARBA00022771"/>
    </source>
</evidence>
<sequence>MAVSTDHCSTYPTRKRPHTAVSEARGSERNQRRRQTKSSKELEDRISSLEKTVEDLQREIAELKKQIPAGKGSDRSITSTALRCNHCRRNFTRRQNLVKHIRTFHPSGTEPDKYCNICKRSFKRGSDFSRHMKIHGKSEQQSWHDYGAASPSSQAESEQFSVQSSEDSPGAMPRHSQPSVEQIQPFLQAYWDTFDAAPLNLEAEPAFQLLPQRTWNTFNVTPFDLEVQPTCQPMSQENWEIFSAAPFDFAAELTNQPLSREIWDTFNVAPFNP</sequence>
<evidence type="ECO:0000256" key="1">
    <source>
        <dbReference type="ARBA" id="ARBA00022723"/>
    </source>
</evidence>
<dbReference type="Pfam" id="PF00096">
    <property type="entry name" value="zf-C2H2"/>
    <property type="match status" value="1"/>
</dbReference>
<keyword evidence="8" id="KW-1185">Reference proteome</keyword>
<feature type="domain" description="C2H2-type" evidence="6">
    <location>
        <begin position="113"/>
        <end position="140"/>
    </location>
</feature>
<dbReference type="GO" id="GO:0003677">
    <property type="term" value="F:DNA binding"/>
    <property type="evidence" value="ECO:0007669"/>
    <property type="project" value="InterPro"/>
</dbReference>
<dbReference type="InterPro" id="IPR013087">
    <property type="entry name" value="Znf_C2H2_type"/>
</dbReference>
<dbReference type="CDD" id="cd14686">
    <property type="entry name" value="bZIP"/>
    <property type="match status" value="1"/>
</dbReference>
<dbReference type="SUPFAM" id="SSF57667">
    <property type="entry name" value="beta-beta-alpha zinc fingers"/>
    <property type="match status" value="1"/>
</dbReference>
<dbReference type="EMBL" id="ML994825">
    <property type="protein sequence ID" value="KAF2174566.1"/>
    <property type="molecule type" value="Genomic_DNA"/>
</dbReference>
<dbReference type="OrthoDB" id="654211at2759"/>
<evidence type="ECO:0000313" key="7">
    <source>
        <dbReference type="EMBL" id="KAF2174566.1"/>
    </source>
</evidence>
<evidence type="ECO:0000313" key="8">
    <source>
        <dbReference type="Proteomes" id="UP000800200"/>
    </source>
</evidence>